<gene>
    <name evidence="4" type="ORF">KVV02_000822</name>
</gene>
<feature type="compositionally biased region" description="Polar residues" evidence="2">
    <location>
        <begin position="1"/>
        <end position="16"/>
    </location>
</feature>
<keyword evidence="1" id="KW-0479">Metal-binding</keyword>
<comment type="caution">
    <text evidence="4">The sequence shown here is derived from an EMBL/GenBank/DDBJ whole genome shotgun (WGS) entry which is preliminary data.</text>
</comment>
<feature type="region of interest" description="Disordered" evidence="2">
    <location>
        <begin position="229"/>
        <end position="262"/>
    </location>
</feature>
<feature type="compositionally biased region" description="Low complexity" evidence="2">
    <location>
        <begin position="245"/>
        <end position="257"/>
    </location>
</feature>
<dbReference type="GO" id="GO:0008270">
    <property type="term" value="F:zinc ion binding"/>
    <property type="evidence" value="ECO:0007669"/>
    <property type="project" value="UniProtKB-KW"/>
</dbReference>
<dbReference type="PROSITE" id="PS00028">
    <property type="entry name" value="ZINC_FINGER_C2H2_1"/>
    <property type="match status" value="2"/>
</dbReference>
<evidence type="ECO:0000256" key="2">
    <source>
        <dbReference type="SAM" id="MobiDB-lite"/>
    </source>
</evidence>
<keyword evidence="1" id="KW-0863">Zinc-finger</keyword>
<protein>
    <recommendedName>
        <fullName evidence="3">C2H2-type domain-containing protein</fullName>
    </recommendedName>
</protein>
<proteinExistence type="predicted"/>
<sequence>MTSHQRQFSYSPLHINQQHPQQKSPQAQTVSSSPYSFTSDSPFISTISNPNLGENEMDLFPVTSTPSSCSISSEIHSMLYNVSTSLDQYPFEATTSTDINMSKSIDASSVSSIDSPLLPLGNIKHEIPSPTTPTISAADSPHVCTCHHSQPGTSSISPSSYSIIAFASQPYASPYHHDSLSSPSSPKITGEPHPTADRRRSSSGTYATFSTPYPISPLSSSQSTFAYDVGQSSTHSQLHPPPAPQQQQQRPPLQYHPQHQHFQHLLDPEDLPRIAPGSHHCPVCNRFFSRPFNLRSHVMTHSSFRPFSCLYCPWRFSRHFDLLRHCRAKHKGLVEPKAPKVKVEAE</sequence>
<dbReference type="Pfam" id="PF00096">
    <property type="entry name" value="zf-C2H2"/>
    <property type="match status" value="1"/>
</dbReference>
<feature type="region of interest" description="Disordered" evidence="2">
    <location>
        <begin position="1"/>
        <end position="37"/>
    </location>
</feature>
<name>A0A9P8A616_MORAP</name>
<dbReference type="PROSITE" id="PS50157">
    <property type="entry name" value="ZINC_FINGER_C2H2_2"/>
    <property type="match status" value="2"/>
</dbReference>
<organism evidence="4 5">
    <name type="scientific">Mortierella alpina</name>
    <name type="common">Oleaginous fungus</name>
    <name type="synonym">Mortierella renispora</name>
    <dbReference type="NCBI Taxonomy" id="64518"/>
    <lineage>
        <taxon>Eukaryota</taxon>
        <taxon>Fungi</taxon>
        <taxon>Fungi incertae sedis</taxon>
        <taxon>Mucoromycota</taxon>
        <taxon>Mortierellomycotina</taxon>
        <taxon>Mortierellomycetes</taxon>
        <taxon>Mortierellales</taxon>
        <taxon>Mortierellaceae</taxon>
        <taxon>Mortierella</taxon>
    </lineage>
</organism>
<dbReference type="InterPro" id="IPR013087">
    <property type="entry name" value="Znf_C2H2_type"/>
</dbReference>
<dbReference type="SUPFAM" id="SSF57667">
    <property type="entry name" value="beta-beta-alpha zinc fingers"/>
    <property type="match status" value="1"/>
</dbReference>
<evidence type="ECO:0000313" key="5">
    <source>
        <dbReference type="Proteomes" id="UP000717515"/>
    </source>
</evidence>
<evidence type="ECO:0000313" key="4">
    <source>
        <dbReference type="EMBL" id="KAG9323460.1"/>
    </source>
</evidence>
<dbReference type="EMBL" id="JAIFTL010000100">
    <property type="protein sequence ID" value="KAG9323460.1"/>
    <property type="molecule type" value="Genomic_DNA"/>
</dbReference>
<evidence type="ECO:0000259" key="3">
    <source>
        <dbReference type="PROSITE" id="PS50157"/>
    </source>
</evidence>
<evidence type="ECO:0000256" key="1">
    <source>
        <dbReference type="PROSITE-ProRule" id="PRU00042"/>
    </source>
</evidence>
<dbReference type="InterPro" id="IPR036236">
    <property type="entry name" value="Znf_C2H2_sf"/>
</dbReference>
<dbReference type="AlphaFoldDB" id="A0A9P8A616"/>
<accession>A0A9P8A616</accession>
<dbReference type="Gene3D" id="3.30.160.60">
    <property type="entry name" value="Classic Zinc Finger"/>
    <property type="match status" value="1"/>
</dbReference>
<feature type="domain" description="C2H2-type" evidence="3">
    <location>
        <begin position="279"/>
        <end position="306"/>
    </location>
</feature>
<dbReference type="Proteomes" id="UP000717515">
    <property type="component" value="Unassembled WGS sequence"/>
</dbReference>
<feature type="compositionally biased region" description="Low complexity" evidence="2">
    <location>
        <begin position="17"/>
        <end position="37"/>
    </location>
</feature>
<feature type="domain" description="C2H2-type" evidence="3">
    <location>
        <begin position="307"/>
        <end position="335"/>
    </location>
</feature>
<keyword evidence="1" id="KW-0862">Zinc</keyword>
<dbReference type="SMART" id="SM00355">
    <property type="entry name" value="ZnF_C2H2"/>
    <property type="match status" value="2"/>
</dbReference>
<reference evidence="4" key="1">
    <citation type="submission" date="2021-07" db="EMBL/GenBank/DDBJ databases">
        <title>Draft genome of Mortierella alpina, strain LL118, isolated from an aspen leaf litter sample.</title>
        <authorList>
            <person name="Yang S."/>
            <person name="Vinatzer B.A."/>
        </authorList>
    </citation>
    <scope>NUCLEOTIDE SEQUENCE</scope>
    <source>
        <strain evidence="4">LL118</strain>
    </source>
</reference>
<feature type="region of interest" description="Disordered" evidence="2">
    <location>
        <begin position="174"/>
        <end position="209"/>
    </location>
</feature>